<dbReference type="AlphaFoldDB" id="A0A0J9SZD4"/>
<dbReference type="Proteomes" id="UP000053327">
    <property type="component" value="Unassembled WGS sequence"/>
</dbReference>
<feature type="compositionally biased region" description="Basic residues" evidence="1">
    <location>
        <begin position="197"/>
        <end position="209"/>
    </location>
</feature>
<dbReference type="OrthoDB" id="378548at2759"/>
<protein>
    <submittedName>
        <fullName evidence="2">Uncharacterized protein</fullName>
    </submittedName>
</protein>
<name>A0A0J9SZD4_PLAV1</name>
<evidence type="ECO:0000313" key="2">
    <source>
        <dbReference type="EMBL" id="KMZ87687.1"/>
    </source>
</evidence>
<proteinExistence type="predicted"/>
<feature type="compositionally biased region" description="Basic and acidic residues" evidence="1">
    <location>
        <begin position="1"/>
        <end position="39"/>
    </location>
</feature>
<feature type="compositionally biased region" description="Basic and acidic residues" evidence="1">
    <location>
        <begin position="46"/>
        <end position="136"/>
    </location>
</feature>
<feature type="region of interest" description="Disordered" evidence="1">
    <location>
        <begin position="1"/>
        <end position="293"/>
    </location>
</feature>
<feature type="compositionally biased region" description="Basic and acidic residues" evidence="1">
    <location>
        <begin position="210"/>
        <end position="277"/>
    </location>
</feature>
<feature type="region of interest" description="Disordered" evidence="1">
    <location>
        <begin position="429"/>
        <end position="465"/>
    </location>
</feature>
<evidence type="ECO:0000256" key="1">
    <source>
        <dbReference type="SAM" id="MobiDB-lite"/>
    </source>
</evidence>
<evidence type="ECO:0000313" key="3">
    <source>
        <dbReference type="Proteomes" id="UP000053327"/>
    </source>
</evidence>
<reference evidence="2 3" key="1">
    <citation type="submission" date="2011-08" db="EMBL/GenBank/DDBJ databases">
        <title>The Genome Sequence of Plasmodium vivax Brazil I.</title>
        <authorList>
            <consortium name="The Broad Institute Genome Sequencing Platform"/>
            <consortium name="The Broad Institute Genome Sequencing Center for Infectious Disease"/>
            <person name="Neafsey D."/>
            <person name="Carlton J."/>
            <person name="Barnwell J."/>
            <person name="Collins W."/>
            <person name="Escalante A."/>
            <person name="Mullikin J."/>
            <person name="Saul A."/>
            <person name="Guigo R."/>
            <person name="Camara F."/>
            <person name="Young S.K."/>
            <person name="Zeng Q."/>
            <person name="Gargeya S."/>
            <person name="Fitzgerald M."/>
            <person name="Haas B."/>
            <person name="Abouelleil A."/>
            <person name="Alvarado L."/>
            <person name="Arachchi H.M."/>
            <person name="Berlin A."/>
            <person name="Brown A."/>
            <person name="Chapman S.B."/>
            <person name="Chen Z."/>
            <person name="Dunbar C."/>
            <person name="Freedman E."/>
            <person name="Gearin G."/>
            <person name="Gellesch M."/>
            <person name="Goldberg J."/>
            <person name="Griggs A."/>
            <person name="Gujja S."/>
            <person name="Heiman D."/>
            <person name="Howarth C."/>
            <person name="Larson L."/>
            <person name="Lui A."/>
            <person name="MacDonald P.J.P."/>
            <person name="Montmayeur A."/>
            <person name="Murphy C."/>
            <person name="Neiman D."/>
            <person name="Pearson M."/>
            <person name="Priest M."/>
            <person name="Roberts A."/>
            <person name="Saif S."/>
            <person name="Shea T."/>
            <person name="Shenoy N."/>
            <person name="Sisk P."/>
            <person name="Stolte C."/>
            <person name="Sykes S."/>
            <person name="Wortman J."/>
            <person name="Nusbaum C."/>
            <person name="Birren B."/>
        </authorList>
    </citation>
    <scope>NUCLEOTIDE SEQUENCE [LARGE SCALE GENOMIC DNA]</scope>
    <source>
        <strain evidence="2 3">Brazil I</strain>
    </source>
</reference>
<dbReference type="EMBL" id="KQ234795">
    <property type="protein sequence ID" value="KMZ87687.1"/>
    <property type="molecule type" value="Genomic_DNA"/>
</dbReference>
<accession>A0A0J9SZD4</accession>
<feature type="compositionally biased region" description="Basic and acidic residues" evidence="1">
    <location>
        <begin position="284"/>
        <end position="293"/>
    </location>
</feature>
<sequence length="595" mass="66279">MEAKKEAKKEVKNEAKKEATKEDGQKADKTTKEKRKNLEESNQMSREAENKMTVEEAIKINAEEVTKMSAEEETVAKENGEGGEEKTNAEEVEEMEKVTEKGAEKGTEKEAEKGTEKEPEKILETMKEPGGEKTPEEGAQQEEANELQVASPKEEGSANVADVNDGQHTGEETKAVGKYPEKEAVGGKADDKERIAAKKKMKARPGAKARQKEKGVRGHTRDEHAAGEHTADEHAAGEHTAGEHTAGEHTAGEHTAGEHTADGGEGAKRGVDPRGEKASTQSSVEKRSVKSKHSEVDSILQRYVHLKEEEAAAKRNSTWDDVPDELLSVEGRRFKIDIINFVGNIRAGEEPIHEDILFFFDSYEKKLKKKKKKKNVLSLIRRLFKCEHFELDGIRLVLQILDKIAAKLMKEIRLEQIVRCFSQMIQPTSEGPAAGKGTLAQGKSNDAGGGPHSAEHTNGFAPDERHLNKHRNKLYGIIFSSRRGQGVNPSTLYYIQQWNNNAMLIMLRDKLEEIQRRKMMMMPLRSATPLSCLKLLRRKVMCNLLNACCVPSRDEYYGGEFFLPLPPLPPRRALRNEGGDYFVKVGGAIRVLASK</sequence>
<feature type="compositionally biased region" description="Basic and acidic residues" evidence="1">
    <location>
        <begin position="168"/>
        <end position="196"/>
    </location>
</feature>
<organism evidence="2 3">
    <name type="scientific">Plasmodium vivax (strain Brazil I)</name>
    <dbReference type="NCBI Taxonomy" id="1033975"/>
    <lineage>
        <taxon>Eukaryota</taxon>
        <taxon>Sar</taxon>
        <taxon>Alveolata</taxon>
        <taxon>Apicomplexa</taxon>
        <taxon>Aconoidasida</taxon>
        <taxon>Haemosporida</taxon>
        <taxon>Plasmodiidae</taxon>
        <taxon>Plasmodium</taxon>
        <taxon>Plasmodium (Plasmodium)</taxon>
    </lineage>
</organism>
<gene>
    <name evidence="2" type="ORF">PVBG_03788</name>
</gene>